<dbReference type="Pfam" id="PF16285">
    <property type="entry name" value="DUF4931_N"/>
    <property type="match status" value="1"/>
</dbReference>
<dbReference type="AlphaFoldDB" id="A0A0R2AS92"/>
<evidence type="ECO:0000313" key="4">
    <source>
        <dbReference type="Proteomes" id="UP000051612"/>
    </source>
</evidence>
<protein>
    <submittedName>
        <fullName evidence="3">Galactose-1-phosphate uridylyltransferase</fullName>
    </submittedName>
</protein>
<sequence>METNSLLTFNRSIGKQKRLSKAAESSCPFCDVGHLTDIYDQQGEMIFLKNKYPTLEKTDQFVLIESAKHDGNISNYEPEEWQNILAYAIKQWKVFYNDPKYKSVLLYKNYGKLSGGSLSHPHMQIVGLLEADGYREIAPAYFSGDTVATKAGATLNISDHPIMGFLEFNISFDEKSITPAADYIKEVVSYLLADFNDGRCKAYNLFFYKLTDKLYCKVVPRFIVSPYFVGYFISQKFDAEFTAEVIKDLKEKYLN</sequence>
<organism evidence="3 4">
    <name type="scientific">Ligilactobacillus murinus DSM 20452 = NBRC 14221</name>
    <dbReference type="NCBI Taxonomy" id="1423772"/>
    <lineage>
        <taxon>Bacteria</taxon>
        <taxon>Bacillati</taxon>
        <taxon>Bacillota</taxon>
        <taxon>Bacilli</taxon>
        <taxon>Lactobacillales</taxon>
        <taxon>Lactobacillaceae</taxon>
        <taxon>Ligilactobacillus</taxon>
    </lineage>
</organism>
<feature type="domain" description="DUF4931" evidence="1">
    <location>
        <begin position="9"/>
        <end position="129"/>
    </location>
</feature>
<keyword evidence="3" id="KW-0548">Nucleotidyltransferase</keyword>
<feature type="domain" description="DUF4931" evidence="2">
    <location>
        <begin position="137"/>
        <end position="253"/>
    </location>
</feature>
<dbReference type="InterPro" id="IPR012361">
    <property type="entry name" value="GalT_short"/>
</dbReference>
<dbReference type="InterPro" id="IPR049285">
    <property type="entry name" value="DUF4931_C"/>
</dbReference>
<dbReference type="GO" id="GO:0016779">
    <property type="term" value="F:nucleotidyltransferase activity"/>
    <property type="evidence" value="ECO:0007669"/>
    <property type="project" value="UniProtKB-KW"/>
</dbReference>
<dbReference type="InterPro" id="IPR046322">
    <property type="entry name" value="DUF4931"/>
</dbReference>
<dbReference type="PATRIC" id="fig|1423772.3.peg.1837"/>
<gene>
    <name evidence="3" type="ORF">FC48_GL001725</name>
</gene>
<keyword evidence="3" id="KW-0808">Transferase</keyword>
<dbReference type="Proteomes" id="UP000051612">
    <property type="component" value="Unassembled WGS sequence"/>
</dbReference>
<name>A0A0R2AS92_9LACO</name>
<accession>A0A0R2AS92</accession>
<dbReference type="PIRSF" id="PIRSF031505">
    <property type="entry name" value="GalT_short"/>
    <property type="match status" value="1"/>
</dbReference>
<proteinExistence type="predicted"/>
<reference evidence="3 4" key="1">
    <citation type="journal article" date="2015" name="Genome Announc.">
        <title>Expanding the biotechnology potential of lactobacilli through comparative genomics of 213 strains and associated genera.</title>
        <authorList>
            <person name="Sun Z."/>
            <person name="Harris H.M."/>
            <person name="McCann A."/>
            <person name="Guo C."/>
            <person name="Argimon S."/>
            <person name="Zhang W."/>
            <person name="Yang X."/>
            <person name="Jeffery I.B."/>
            <person name="Cooney J.C."/>
            <person name="Kagawa T.F."/>
            <person name="Liu W."/>
            <person name="Song Y."/>
            <person name="Salvetti E."/>
            <person name="Wrobel A."/>
            <person name="Rasinkangas P."/>
            <person name="Parkhill J."/>
            <person name="Rea M.C."/>
            <person name="O'Sullivan O."/>
            <person name="Ritari J."/>
            <person name="Douillard F.P."/>
            <person name="Paul Ross R."/>
            <person name="Yang R."/>
            <person name="Briner A.E."/>
            <person name="Felis G.E."/>
            <person name="de Vos W.M."/>
            <person name="Barrangou R."/>
            <person name="Klaenhammer T.R."/>
            <person name="Caufield P.W."/>
            <person name="Cui Y."/>
            <person name="Zhang H."/>
            <person name="O'Toole P.W."/>
        </authorList>
    </citation>
    <scope>NUCLEOTIDE SEQUENCE [LARGE SCALE GENOMIC DNA]</scope>
    <source>
        <strain evidence="3 4">DSM 20452</strain>
    </source>
</reference>
<evidence type="ECO:0000259" key="1">
    <source>
        <dbReference type="Pfam" id="PF16285"/>
    </source>
</evidence>
<dbReference type="RefSeq" id="WP_056960361.1">
    <property type="nucleotide sequence ID" value="NZ_AYYN01000176.1"/>
</dbReference>
<dbReference type="Pfam" id="PF20956">
    <property type="entry name" value="DUF4931_C"/>
    <property type="match status" value="1"/>
</dbReference>
<dbReference type="Gene3D" id="3.30.428.10">
    <property type="entry name" value="HIT-like"/>
    <property type="match status" value="1"/>
</dbReference>
<dbReference type="InterPro" id="IPR036265">
    <property type="entry name" value="HIT-like_sf"/>
</dbReference>
<evidence type="ECO:0000259" key="2">
    <source>
        <dbReference type="Pfam" id="PF20956"/>
    </source>
</evidence>
<comment type="caution">
    <text evidence="3">The sequence shown here is derived from an EMBL/GenBank/DDBJ whole genome shotgun (WGS) entry which is preliminary data.</text>
</comment>
<evidence type="ECO:0000313" key="3">
    <source>
        <dbReference type="EMBL" id="KRM70200.1"/>
    </source>
</evidence>
<dbReference type="SUPFAM" id="SSF54197">
    <property type="entry name" value="HIT-like"/>
    <property type="match status" value="1"/>
</dbReference>
<dbReference type="EMBL" id="AYYN01000176">
    <property type="protein sequence ID" value="KRM70200.1"/>
    <property type="molecule type" value="Genomic_DNA"/>
</dbReference>